<gene>
    <name evidence="2" type="ORF">DBV05_g5004</name>
</gene>
<protein>
    <submittedName>
        <fullName evidence="2">Uncharacterized protein</fullName>
    </submittedName>
</protein>
<dbReference type="EMBL" id="VCHE01000024">
    <property type="protein sequence ID" value="KAB2576406.1"/>
    <property type="molecule type" value="Genomic_DNA"/>
</dbReference>
<evidence type="ECO:0000313" key="2">
    <source>
        <dbReference type="EMBL" id="KAB2576406.1"/>
    </source>
</evidence>
<feature type="compositionally biased region" description="Polar residues" evidence="1">
    <location>
        <begin position="37"/>
        <end position="48"/>
    </location>
</feature>
<keyword evidence="3" id="KW-1185">Reference proteome</keyword>
<proteinExistence type="predicted"/>
<sequence>MSHQPNDGVQSSPFTRETSPDDAVFEETSIAEAPATALQSMKPPSSHSPEAKSGRNSVERPHAPGMAPHFLPVTPKSSPASSSEISFKTTRRGEPSEASGKTTSQQKKRKYHLVSREDDDDIKPYSFGKEPPRKKEIDHPSFKKAERAARNIPAEIISIIDQSSVTHGDIDFVKDIKNKAAAAMSPKATTGVKLGLRGDSGVGEFNASLFSTLR</sequence>
<feature type="compositionally biased region" description="Basic and acidic residues" evidence="1">
    <location>
        <begin position="130"/>
        <end position="142"/>
    </location>
</feature>
<accession>A0A5N5DEY0</accession>
<feature type="compositionally biased region" description="Basic and acidic residues" evidence="1">
    <location>
        <begin position="49"/>
        <end position="62"/>
    </location>
</feature>
<feature type="compositionally biased region" description="Low complexity" evidence="1">
    <location>
        <begin position="77"/>
        <end position="86"/>
    </location>
</feature>
<evidence type="ECO:0000256" key="1">
    <source>
        <dbReference type="SAM" id="MobiDB-lite"/>
    </source>
</evidence>
<name>A0A5N5DEY0_9PEZI</name>
<feature type="region of interest" description="Disordered" evidence="1">
    <location>
        <begin position="1"/>
        <end position="142"/>
    </location>
</feature>
<reference evidence="2 3" key="1">
    <citation type="journal article" date="2019" name="Sci. Rep.">
        <title>A multi-omics analysis of the grapevine pathogen Lasiodiplodia theobromae reveals that temperature affects the expression of virulence- and pathogenicity-related genes.</title>
        <authorList>
            <person name="Felix C."/>
            <person name="Meneses R."/>
            <person name="Goncalves M.F.M."/>
            <person name="Tilleman L."/>
            <person name="Duarte A.S."/>
            <person name="Jorrin-Novo J.V."/>
            <person name="Van de Peer Y."/>
            <person name="Deforce D."/>
            <person name="Van Nieuwerburgh F."/>
            <person name="Esteves A.C."/>
            <person name="Alves A."/>
        </authorList>
    </citation>
    <scope>NUCLEOTIDE SEQUENCE [LARGE SCALE GENOMIC DNA]</scope>
    <source>
        <strain evidence="2 3">LA-SOL3</strain>
    </source>
</reference>
<dbReference type="Proteomes" id="UP000325902">
    <property type="component" value="Unassembled WGS sequence"/>
</dbReference>
<organism evidence="2 3">
    <name type="scientific">Lasiodiplodia theobromae</name>
    <dbReference type="NCBI Taxonomy" id="45133"/>
    <lineage>
        <taxon>Eukaryota</taxon>
        <taxon>Fungi</taxon>
        <taxon>Dikarya</taxon>
        <taxon>Ascomycota</taxon>
        <taxon>Pezizomycotina</taxon>
        <taxon>Dothideomycetes</taxon>
        <taxon>Dothideomycetes incertae sedis</taxon>
        <taxon>Botryosphaeriales</taxon>
        <taxon>Botryosphaeriaceae</taxon>
        <taxon>Lasiodiplodia</taxon>
    </lineage>
</organism>
<feature type="compositionally biased region" description="Polar residues" evidence="1">
    <location>
        <begin position="1"/>
        <end position="17"/>
    </location>
</feature>
<dbReference type="AlphaFoldDB" id="A0A5N5DEY0"/>
<evidence type="ECO:0000313" key="3">
    <source>
        <dbReference type="Proteomes" id="UP000325902"/>
    </source>
</evidence>
<comment type="caution">
    <text evidence="2">The sequence shown here is derived from an EMBL/GenBank/DDBJ whole genome shotgun (WGS) entry which is preliminary data.</text>
</comment>